<dbReference type="Pfam" id="PF01909">
    <property type="entry name" value="NTP_transf_2"/>
    <property type="match status" value="1"/>
</dbReference>
<organism evidence="13 14">
    <name type="scientific">Chauna torquata</name>
    <name type="common">Southern screamer</name>
    <dbReference type="NCBI Taxonomy" id="30388"/>
    <lineage>
        <taxon>Eukaryota</taxon>
        <taxon>Metazoa</taxon>
        <taxon>Chordata</taxon>
        <taxon>Craniata</taxon>
        <taxon>Vertebrata</taxon>
        <taxon>Euteleostomi</taxon>
        <taxon>Archelosauria</taxon>
        <taxon>Archosauria</taxon>
        <taxon>Dinosauria</taxon>
        <taxon>Saurischia</taxon>
        <taxon>Theropoda</taxon>
        <taxon>Coelurosauria</taxon>
        <taxon>Aves</taxon>
        <taxon>Neognathae</taxon>
        <taxon>Galloanserae</taxon>
        <taxon>Anseriformes</taxon>
        <taxon>Anhimidae</taxon>
        <taxon>Chauna</taxon>
    </lineage>
</organism>
<comment type="similarity">
    <text evidence="4">Belongs to the 2-5A synthase family.</text>
</comment>
<dbReference type="SUPFAM" id="SSF54236">
    <property type="entry name" value="Ubiquitin-like"/>
    <property type="match status" value="2"/>
</dbReference>
<feature type="domain" description="Ubiquitin-like" evidence="12">
    <location>
        <begin position="440"/>
        <end position="515"/>
    </location>
</feature>
<reference evidence="13 14" key="1">
    <citation type="submission" date="2019-09" db="EMBL/GenBank/DDBJ databases">
        <title>Bird 10,000 Genomes (B10K) Project - Family phase.</title>
        <authorList>
            <person name="Zhang G."/>
        </authorList>
    </citation>
    <scope>NUCLEOTIDE SEQUENCE [LARGE SCALE GENOMIC DNA]</scope>
    <source>
        <strain evidence="13">B10K-DU-011-36</strain>
        <tissue evidence="13">Muscle</tissue>
    </source>
</reference>
<evidence type="ECO:0000256" key="3">
    <source>
        <dbReference type="ARBA" id="ARBA00004496"/>
    </source>
</evidence>
<dbReference type="GO" id="GO:0005829">
    <property type="term" value="C:cytosol"/>
    <property type="evidence" value="ECO:0007669"/>
    <property type="project" value="TreeGrafter"/>
</dbReference>
<dbReference type="PROSITE" id="PS00833">
    <property type="entry name" value="25A_SYNTH_2"/>
    <property type="match status" value="1"/>
</dbReference>
<dbReference type="PROSITE" id="PS50152">
    <property type="entry name" value="25A_SYNTH_3"/>
    <property type="match status" value="1"/>
</dbReference>
<dbReference type="GO" id="GO:0005654">
    <property type="term" value="C:nucleoplasm"/>
    <property type="evidence" value="ECO:0007669"/>
    <property type="project" value="TreeGrafter"/>
</dbReference>
<evidence type="ECO:0000256" key="9">
    <source>
        <dbReference type="ARBA" id="ARBA00022884"/>
    </source>
</evidence>
<dbReference type="InterPro" id="IPR006117">
    <property type="entry name" value="2-5OAS_C_CS"/>
</dbReference>
<dbReference type="Pfam" id="PF10421">
    <property type="entry name" value="OAS1_C"/>
    <property type="match status" value="1"/>
</dbReference>
<dbReference type="GO" id="GO:0045087">
    <property type="term" value="P:innate immune response"/>
    <property type="evidence" value="ECO:0007669"/>
    <property type="project" value="UniProtKB-KW"/>
</dbReference>
<evidence type="ECO:0000256" key="1">
    <source>
        <dbReference type="ARBA" id="ARBA00001112"/>
    </source>
</evidence>
<dbReference type="SMART" id="SM00213">
    <property type="entry name" value="UBQ"/>
    <property type="match status" value="2"/>
</dbReference>
<dbReference type="GO" id="GO:0046872">
    <property type="term" value="F:metal ion binding"/>
    <property type="evidence" value="ECO:0007669"/>
    <property type="project" value="UniProtKB-KW"/>
</dbReference>
<dbReference type="SUPFAM" id="SSF81631">
    <property type="entry name" value="PAP/OAS1 substrate-binding domain"/>
    <property type="match status" value="1"/>
</dbReference>
<comment type="subcellular location">
    <subcellularLocation>
        <location evidence="3">Cytoplasm</location>
    </subcellularLocation>
</comment>
<dbReference type="InterPro" id="IPR000626">
    <property type="entry name" value="Ubiquitin-like_dom"/>
</dbReference>
<evidence type="ECO:0000313" key="14">
    <source>
        <dbReference type="Proteomes" id="UP000537522"/>
    </source>
</evidence>
<evidence type="ECO:0000256" key="10">
    <source>
        <dbReference type="ARBA" id="ARBA00023118"/>
    </source>
</evidence>
<evidence type="ECO:0000256" key="11">
    <source>
        <dbReference type="SAM" id="MobiDB-lite"/>
    </source>
</evidence>
<dbReference type="InterPro" id="IPR029071">
    <property type="entry name" value="Ubiquitin-like_domsf"/>
</dbReference>
<dbReference type="InterPro" id="IPR006116">
    <property type="entry name" value="NT_2-5OAS_ClassI-CCAase"/>
</dbReference>
<feature type="non-terminal residue" evidence="13">
    <location>
        <position position="1"/>
    </location>
</feature>
<feature type="region of interest" description="Disordered" evidence="11">
    <location>
        <begin position="155"/>
        <end position="176"/>
    </location>
</feature>
<name>A0A7L0KHU9_CHATO</name>
<accession>A0A7L0KHU9</accession>
<feature type="domain" description="Ubiquitin-like" evidence="12">
    <location>
        <begin position="359"/>
        <end position="433"/>
    </location>
</feature>
<evidence type="ECO:0000256" key="7">
    <source>
        <dbReference type="ARBA" id="ARBA00022588"/>
    </source>
</evidence>
<gene>
    <name evidence="13" type="primary">Oasl2</name>
    <name evidence="13" type="ORF">CHATOR_R00765</name>
</gene>
<dbReference type="FunFam" id="1.10.1410.20:FF:000001">
    <property type="entry name" value="2'-5'-oligoadenylate synthetase 1"/>
    <property type="match status" value="1"/>
</dbReference>
<dbReference type="PROSITE" id="PS50053">
    <property type="entry name" value="UBIQUITIN_2"/>
    <property type="match status" value="2"/>
</dbReference>
<dbReference type="CDD" id="cd01811">
    <property type="entry name" value="Ubl1_OASL"/>
    <property type="match status" value="1"/>
</dbReference>
<evidence type="ECO:0000256" key="5">
    <source>
        <dbReference type="ARBA" id="ARBA00012577"/>
    </source>
</evidence>
<sequence length="518" mass="58270">LRVFPPSKLEGWVAANLQPSTDFTLAVKETVRHICEFLKQHCFENGTRVLKTVKGGSAGKGTALRNNSDADVVLFLNCFSSYRDQQCQRTEILTLIEKRLLECSQSLSFTVSITKPRYKGRSLSLTLHSSDKLESIDVDILPAYDALGRDRDGAGRGTVWDGGQGPSLPTGQVTQDGPPDPKVYVNLLAMGSSPGEFSTCFTELQKKFVKRCSAKPKDLLRLVKYWYKQVLKPQYPGAELPPKYALELLSIYAWEQGTASSDAFSMADGFRTVLELLCQYQDICVYWEKYYSLQHEQIGTHLKALLRQPRPVILDPADPTGILGQGKQWDLVAKEAARCRALPCVASACPWNVQPARPVTVKVKQLQGTTLSKTVSPSTTILELKAEIEQKWGIPRYQQRLAQHQPAGNSLILHDRDSLATHGIFYDTMLLLLQTPPQEMEIFVNDFKNKTNTYIVQRTDTVWQLKMKIYDRQGVPAEQQCLTYGTKQLENHNTLEHYDVQPKSTIYLLLRLRGGTSP</sequence>
<protein>
    <recommendedName>
        <fullName evidence="5">2'-5' oligoadenylate synthase</fullName>
        <ecNumber evidence="5">2.7.7.84</ecNumber>
    </recommendedName>
</protein>
<evidence type="ECO:0000313" key="13">
    <source>
        <dbReference type="EMBL" id="NXK56368.1"/>
    </source>
</evidence>
<dbReference type="PRINTS" id="PR00348">
    <property type="entry name" value="UBIQUITIN"/>
</dbReference>
<feature type="non-terminal residue" evidence="13">
    <location>
        <position position="518"/>
    </location>
</feature>
<evidence type="ECO:0000256" key="4">
    <source>
        <dbReference type="ARBA" id="ARBA00009526"/>
    </source>
</evidence>
<keyword evidence="6" id="KW-0963">Cytoplasm</keyword>
<dbReference type="Gene3D" id="3.30.460.10">
    <property type="entry name" value="Beta Polymerase, domain 2"/>
    <property type="match status" value="1"/>
</dbReference>
<dbReference type="InterPro" id="IPR002934">
    <property type="entry name" value="Polymerase_NTP_transf_dom"/>
</dbReference>
<comment type="catalytic activity">
    <reaction evidence="1">
        <text>3 ATP = 5'-triphosphoadenylyl-(2'-&gt;5')-adenylyl-(2'-&gt;5')-adenosine + 2 diphosphate</text>
        <dbReference type="Rhea" id="RHEA:34407"/>
        <dbReference type="ChEBI" id="CHEBI:30616"/>
        <dbReference type="ChEBI" id="CHEBI:33019"/>
        <dbReference type="ChEBI" id="CHEBI:67143"/>
        <dbReference type="EC" id="2.7.7.84"/>
    </reaction>
</comment>
<dbReference type="Pfam" id="PF00240">
    <property type="entry name" value="ubiquitin"/>
    <property type="match status" value="2"/>
</dbReference>
<dbReference type="PANTHER" id="PTHR11258">
    <property type="entry name" value="2-5 OLIGOADENYLATE SYNTHETASE"/>
    <property type="match status" value="1"/>
</dbReference>
<keyword evidence="10" id="KW-0051">Antiviral defense</keyword>
<dbReference type="EC" id="2.7.7.84" evidence="5"/>
<dbReference type="FunFam" id="3.30.460.10:FF:000007">
    <property type="entry name" value="2'-5'-oligoadenylate synthetase 1"/>
    <property type="match status" value="1"/>
</dbReference>
<dbReference type="Gene3D" id="3.10.20.90">
    <property type="entry name" value="Phosphatidylinositol 3-kinase Catalytic Subunit, Chain A, domain 1"/>
    <property type="match status" value="2"/>
</dbReference>
<evidence type="ECO:0000256" key="8">
    <source>
        <dbReference type="ARBA" id="ARBA00022859"/>
    </source>
</evidence>
<dbReference type="Gene3D" id="1.10.1410.20">
    <property type="entry name" value="2'-5'-oligoadenylate synthetase 1, domain 2"/>
    <property type="match status" value="1"/>
</dbReference>
<dbReference type="GO" id="GO:0003725">
    <property type="term" value="F:double-stranded RNA binding"/>
    <property type="evidence" value="ECO:0007669"/>
    <property type="project" value="TreeGrafter"/>
</dbReference>
<dbReference type="InterPro" id="IPR043519">
    <property type="entry name" value="NT_sf"/>
</dbReference>
<dbReference type="SUPFAM" id="SSF81301">
    <property type="entry name" value="Nucleotidyltransferase"/>
    <property type="match status" value="1"/>
</dbReference>
<comment type="caution">
    <text evidence="13">The sequence shown here is derived from an EMBL/GenBank/DDBJ whole genome shotgun (WGS) entry which is preliminary data.</text>
</comment>
<comment type="cofactor">
    <cofactor evidence="2">
        <name>Mg(2+)</name>
        <dbReference type="ChEBI" id="CHEBI:18420"/>
    </cofactor>
</comment>
<dbReference type="InterPro" id="IPR018952">
    <property type="entry name" value="2-5-oligoAdlate_synth_1_dom2/C"/>
</dbReference>
<dbReference type="GO" id="GO:0005524">
    <property type="term" value="F:ATP binding"/>
    <property type="evidence" value="ECO:0007669"/>
    <property type="project" value="UniProtKB-KW"/>
</dbReference>
<dbReference type="GO" id="GO:0016020">
    <property type="term" value="C:membrane"/>
    <property type="evidence" value="ECO:0007669"/>
    <property type="project" value="TreeGrafter"/>
</dbReference>
<evidence type="ECO:0000256" key="6">
    <source>
        <dbReference type="ARBA" id="ARBA00022490"/>
    </source>
</evidence>
<dbReference type="GO" id="GO:0051607">
    <property type="term" value="P:defense response to virus"/>
    <property type="evidence" value="ECO:0007669"/>
    <property type="project" value="UniProtKB-KW"/>
</dbReference>
<evidence type="ECO:0000259" key="12">
    <source>
        <dbReference type="PROSITE" id="PS50053"/>
    </source>
</evidence>
<keyword evidence="9" id="KW-0694">RNA-binding</keyword>
<keyword evidence="7" id="KW-0399">Innate immunity</keyword>
<evidence type="ECO:0000256" key="2">
    <source>
        <dbReference type="ARBA" id="ARBA00001946"/>
    </source>
</evidence>
<dbReference type="GO" id="GO:0001730">
    <property type="term" value="F:2'-5'-oligoadenylate synthetase activity"/>
    <property type="evidence" value="ECO:0007669"/>
    <property type="project" value="UniProtKB-EC"/>
</dbReference>
<dbReference type="CDD" id="cd05400">
    <property type="entry name" value="NT_2-5OAS_ClassI-CCAase"/>
    <property type="match status" value="1"/>
</dbReference>
<keyword evidence="14" id="KW-1185">Reference proteome</keyword>
<dbReference type="AlphaFoldDB" id="A0A7L0KHU9"/>
<dbReference type="PANTHER" id="PTHR11258:SF7">
    <property type="entry name" value="2'-5'-OLIGOADENYLATE SYNTHASE-LIKE PROTEIN 2"/>
    <property type="match status" value="1"/>
</dbReference>
<dbReference type="Proteomes" id="UP000537522">
    <property type="component" value="Unassembled WGS sequence"/>
</dbReference>
<proteinExistence type="inferred from homology"/>
<keyword evidence="8" id="KW-0391">Immunity</keyword>
<dbReference type="InterPro" id="IPR019956">
    <property type="entry name" value="Ubiquitin_dom"/>
</dbReference>
<dbReference type="GO" id="GO:0045071">
    <property type="term" value="P:negative regulation of viral genome replication"/>
    <property type="evidence" value="ECO:0007669"/>
    <property type="project" value="TreeGrafter"/>
</dbReference>
<dbReference type="EMBL" id="VXAL01019341">
    <property type="protein sequence ID" value="NXK56368.1"/>
    <property type="molecule type" value="Genomic_DNA"/>
</dbReference>